<dbReference type="EMBL" id="HBHX01073062">
    <property type="protein sequence ID" value="CAE0154258.1"/>
    <property type="molecule type" value="Transcribed_RNA"/>
</dbReference>
<protein>
    <submittedName>
        <fullName evidence="2">Uncharacterized protein</fullName>
    </submittedName>
</protein>
<feature type="region of interest" description="Disordered" evidence="1">
    <location>
        <begin position="179"/>
        <end position="221"/>
    </location>
</feature>
<reference evidence="2" key="1">
    <citation type="submission" date="2021-01" db="EMBL/GenBank/DDBJ databases">
        <authorList>
            <person name="Corre E."/>
            <person name="Pelletier E."/>
            <person name="Niang G."/>
            <person name="Scheremetjew M."/>
            <person name="Finn R."/>
            <person name="Kale V."/>
            <person name="Holt S."/>
            <person name="Cochrane G."/>
            <person name="Meng A."/>
            <person name="Brown T."/>
            <person name="Cohen L."/>
        </authorList>
    </citation>
    <scope>NUCLEOTIDE SEQUENCE</scope>
    <source>
        <strain evidence="2">CCMP281</strain>
    </source>
</reference>
<sequence>MAEVDALPLPFESEWPPGTLAAACLRFMTLLVLNVPGPTASHSSRSGGAVRQLLDGRWRQPARLLRGGVEVEVRAKVRAEVRAEVRAGAEVGVGGEEEELRCSPSTTELTPKERAKLGSYAARRAAVLARISERVRETLLADHIEQLAHWLAAGSSVRTLRVLRRLARCYELAGADEAVPESEPLLGPHPTPEPPLLRPDDPQGSCSRAPFLERPSSARVG</sequence>
<name>A0A7S3C633_9EUKA</name>
<evidence type="ECO:0000256" key="1">
    <source>
        <dbReference type="SAM" id="MobiDB-lite"/>
    </source>
</evidence>
<evidence type="ECO:0000313" key="2">
    <source>
        <dbReference type="EMBL" id="CAE0154258.1"/>
    </source>
</evidence>
<proteinExistence type="predicted"/>
<organism evidence="2">
    <name type="scientific">Haptolina ericina</name>
    <dbReference type="NCBI Taxonomy" id="156174"/>
    <lineage>
        <taxon>Eukaryota</taxon>
        <taxon>Haptista</taxon>
        <taxon>Haptophyta</taxon>
        <taxon>Prymnesiophyceae</taxon>
        <taxon>Prymnesiales</taxon>
        <taxon>Prymnesiaceae</taxon>
        <taxon>Haptolina</taxon>
    </lineage>
</organism>
<feature type="compositionally biased region" description="Pro residues" evidence="1">
    <location>
        <begin position="187"/>
        <end position="197"/>
    </location>
</feature>
<dbReference type="AlphaFoldDB" id="A0A7S3C633"/>
<gene>
    <name evidence="2" type="ORF">HERI1096_LOCUS40443</name>
</gene>
<accession>A0A7S3C633</accession>